<dbReference type="InterPro" id="IPR052090">
    <property type="entry name" value="Cytolytic_pore-forming_toxin"/>
</dbReference>
<dbReference type="PANTHER" id="PTHR31594:SF14">
    <property type="entry name" value="FIBRONECTIN TYPE-III DOMAIN-CONTAINING PROTEIN"/>
    <property type="match status" value="1"/>
</dbReference>
<evidence type="ECO:0000256" key="1">
    <source>
        <dbReference type="SAM" id="Coils"/>
    </source>
</evidence>
<dbReference type="PANTHER" id="PTHR31594">
    <property type="entry name" value="AIG1-TYPE G DOMAIN-CONTAINING PROTEIN"/>
    <property type="match status" value="1"/>
</dbReference>
<protein>
    <submittedName>
        <fullName evidence="3">Uncharacterized protein LOC106463692</fullName>
    </submittedName>
</protein>
<dbReference type="GeneID" id="106463692"/>
<feature type="coiled-coil region" evidence="1">
    <location>
        <begin position="259"/>
        <end position="286"/>
    </location>
</feature>
<dbReference type="RefSeq" id="XP_022246982.1">
    <property type="nucleotide sequence ID" value="XM_022391274.1"/>
</dbReference>
<accession>A0ABM1STM6</accession>
<keyword evidence="1" id="KW-0175">Coiled coil</keyword>
<gene>
    <name evidence="3" type="primary">LOC106463692</name>
</gene>
<proteinExistence type="predicted"/>
<keyword evidence="2" id="KW-1185">Reference proteome</keyword>
<sequence length="555" mass="61687">MTIVMVYILPMLLGRSYDMKTDQVGVDIFPMADLDPKNGKLEKIDRYFTDAQYKLVEDSREARDFLDVSGELSLKIKSGKVNIAGMGSYLKETASRSNTVEILVKVHYETATLTIPSTILPLLEIWDKKDTMGTHYARSITYGGDLVASLKFKAQNSRDRERIKAAVEGSLQGGSFGLELKGQFEKLEKDLQETTSMDIHYYASVPLKTVPKTVEDLMELVDSFPEQAKAVNEGLGVPLRMELVPLTALKADTSTFFKNTAINDQLDRFEAELDDLQAAKRALNEWMANVPPILPSEWRNKIGEFNTELERVVSVFYEVIGNLDISTSGAASQFDSAFEAYKGDGSLIPEKYNRRFIKLKDEIIANVPDLKMDVGGGTYLHWGKNGCGRNDVEEVFRGVSVTSDEAQGSGYNILCFPSDPNWPENEVSVSGDASHLEPLGYNFQTLSSRNGNVACTLCRMTNRVAPTVFPGVTKCPNDAWTLEYSGHLAAPNVMSRKRDFLCVDEKRDVAETTSIDKLGRNQPQVSEVSLMAECESHSCGNWVENKVIPCVVCSF</sequence>
<evidence type="ECO:0000313" key="3">
    <source>
        <dbReference type="RefSeq" id="XP_022246982.1"/>
    </source>
</evidence>
<organism evidence="2 3">
    <name type="scientific">Limulus polyphemus</name>
    <name type="common">Atlantic horseshoe crab</name>
    <dbReference type="NCBI Taxonomy" id="6850"/>
    <lineage>
        <taxon>Eukaryota</taxon>
        <taxon>Metazoa</taxon>
        <taxon>Ecdysozoa</taxon>
        <taxon>Arthropoda</taxon>
        <taxon>Chelicerata</taxon>
        <taxon>Merostomata</taxon>
        <taxon>Xiphosura</taxon>
        <taxon>Limulidae</taxon>
        <taxon>Limulus</taxon>
    </lineage>
</organism>
<dbReference type="Proteomes" id="UP000694941">
    <property type="component" value="Unplaced"/>
</dbReference>
<reference evidence="3" key="1">
    <citation type="submission" date="2025-08" db="UniProtKB">
        <authorList>
            <consortium name="RefSeq"/>
        </authorList>
    </citation>
    <scope>IDENTIFICATION</scope>
    <source>
        <tissue evidence="3">Muscle</tissue>
    </source>
</reference>
<evidence type="ECO:0000313" key="2">
    <source>
        <dbReference type="Proteomes" id="UP000694941"/>
    </source>
</evidence>
<name>A0ABM1STM6_LIMPO</name>